<dbReference type="PANTHER" id="PTHR20898">
    <property type="entry name" value="DAEDALUS ON 3-RELATED-RELATED"/>
    <property type="match status" value="1"/>
</dbReference>
<proteinExistence type="predicted"/>
<evidence type="ECO:0000313" key="1">
    <source>
        <dbReference type="EMBL" id="CAD7077875.1"/>
    </source>
</evidence>
<dbReference type="AlphaFoldDB" id="A0A7R8UBT2"/>
<reference evidence="1 2" key="1">
    <citation type="submission" date="2020-11" db="EMBL/GenBank/DDBJ databases">
        <authorList>
            <person name="Wallbank WR R."/>
            <person name="Pardo Diaz C."/>
            <person name="Kozak K."/>
            <person name="Martin S."/>
            <person name="Jiggins C."/>
            <person name="Moest M."/>
            <person name="Warren A I."/>
            <person name="Generalovic N T."/>
            <person name="Byers J.R.P. K."/>
            <person name="Montejo-Kovacevich G."/>
            <person name="Yen C E."/>
        </authorList>
    </citation>
    <scope>NUCLEOTIDE SEQUENCE [LARGE SCALE GENOMIC DNA]</scope>
</reference>
<evidence type="ECO:0000313" key="2">
    <source>
        <dbReference type="Proteomes" id="UP000594454"/>
    </source>
</evidence>
<gene>
    <name evidence="1" type="ORF">HERILL_LOCUS1179</name>
</gene>
<dbReference type="InParanoid" id="A0A7R8UBT2"/>
<dbReference type="SMART" id="SM00697">
    <property type="entry name" value="DM8"/>
    <property type="match status" value="2"/>
</dbReference>
<dbReference type="EMBL" id="LR899009">
    <property type="protein sequence ID" value="CAD7077875.1"/>
    <property type="molecule type" value="Genomic_DNA"/>
</dbReference>
<keyword evidence="2" id="KW-1185">Reference proteome</keyword>
<name>A0A7R8UBT2_HERIL</name>
<dbReference type="InterPro" id="IPR010512">
    <property type="entry name" value="DUF1091"/>
</dbReference>
<dbReference type="Pfam" id="PF06477">
    <property type="entry name" value="DUF1091"/>
    <property type="match status" value="2"/>
</dbReference>
<dbReference type="Proteomes" id="UP000594454">
    <property type="component" value="Chromosome 1"/>
</dbReference>
<sequence length="308" mass="36565">MEFWIKAYVLAFIVNVTFCQRCYFFTFQNFSYGVPASEYLNLTLSVVKEMYFNAEAMLYKSINDPYIKFDVSSSAKKKSDEFHLRKTMRFCDFGRLAKYNTIFQMISDALGNTTNIPFRCPLNAGHYYIRNFRLEASVFPYQLFYSQKASIYFQAKVYSKERTSEYLNYTVTVAKEMYFNAEVMLHKSISDPYIKFDISASDKNKNDNFHLRKTIRFCDFTRFAKYNTIFQMILDALSNTTDISFRCPFKAGHYYIRNLRLEASVFPYQLFYSQKASIRFQAKVYSKERNKMIEVVYTNSIFAIDKRC</sequence>
<organism evidence="1 2">
    <name type="scientific">Hermetia illucens</name>
    <name type="common">Black soldier fly</name>
    <dbReference type="NCBI Taxonomy" id="343691"/>
    <lineage>
        <taxon>Eukaryota</taxon>
        <taxon>Metazoa</taxon>
        <taxon>Ecdysozoa</taxon>
        <taxon>Arthropoda</taxon>
        <taxon>Hexapoda</taxon>
        <taxon>Insecta</taxon>
        <taxon>Pterygota</taxon>
        <taxon>Neoptera</taxon>
        <taxon>Endopterygota</taxon>
        <taxon>Diptera</taxon>
        <taxon>Brachycera</taxon>
        <taxon>Stratiomyomorpha</taxon>
        <taxon>Stratiomyidae</taxon>
        <taxon>Hermetiinae</taxon>
        <taxon>Hermetia</taxon>
    </lineage>
</organism>
<protein>
    <submittedName>
        <fullName evidence="1">Uncharacterized protein</fullName>
    </submittedName>
</protein>
<dbReference type="OrthoDB" id="8061759at2759"/>
<accession>A0A7R8UBT2</accession>